<evidence type="ECO:0000313" key="3">
    <source>
        <dbReference type="Proteomes" id="UP000245081"/>
    </source>
</evidence>
<feature type="transmembrane region" description="Helical" evidence="1">
    <location>
        <begin position="21"/>
        <end position="40"/>
    </location>
</feature>
<dbReference type="Pfam" id="PF07963">
    <property type="entry name" value="N_methyl"/>
    <property type="match status" value="1"/>
</dbReference>
<evidence type="ECO:0000313" key="2">
    <source>
        <dbReference type="EMBL" id="GBG12506.1"/>
    </source>
</evidence>
<proteinExistence type="predicted"/>
<organism evidence="2 3">
    <name type="scientific">Novimethylophilus kurashikiensis</name>
    <dbReference type="NCBI Taxonomy" id="1825523"/>
    <lineage>
        <taxon>Bacteria</taxon>
        <taxon>Pseudomonadati</taxon>
        <taxon>Pseudomonadota</taxon>
        <taxon>Betaproteobacteria</taxon>
        <taxon>Nitrosomonadales</taxon>
        <taxon>Methylophilaceae</taxon>
        <taxon>Novimethylophilus</taxon>
    </lineage>
</organism>
<reference evidence="2 3" key="1">
    <citation type="journal article" date="2018" name="Environ. Microbiol.">
        <title>Isolation and genomic characterization of Novimethylophilus kurashikiensis gen. nov. sp. nov., a new lanthanide-dependent methylotrophic species of Methylophilaceae.</title>
        <authorList>
            <person name="Lv H."/>
            <person name="Sahin N."/>
            <person name="Tani A."/>
        </authorList>
    </citation>
    <scope>NUCLEOTIDE SEQUENCE [LARGE SCALE GENOMIC DNA]</scope>
    <source>
        <strain evidence="2 3">La2-4</strain>
    </source>
</reference>
<dbReference type="OrthoDB" id="5496259at2"/>
<dbReference type="RefSeq" id="WP_109013743.1">
    <property type="nucleotide sequence ID" value="NZ_BDOQ01000001.1"/>
</dbReference>
<sequence>MSAIHSKTTSPLPRGFSLIELMISLAIGMILMLAIGYIYVGGSRVFRELEATSRLQESARYVMERIGRDLRMTGFAGCSYTTTANVLNNSSDWQNNLFGMPLVGFQEGSLGIPAQVAGQMLRGDVLIALLADNSKEYIIASHNPASAQFQLTANHDLKQGEILLATDCSHAAVFQMTNVNNNNTIKTVNHNTGTGSPGNCTKGFGIPVDCANPTGTAYTFVPGSRLYRVSASAYYIQNNASGEPALYRQKLGYASPNATLTAEEVVEGVENMKITYGVDTDATPDGAVNSYVSAEQVSTVTPGATESEHWARVISVNISLLMATRNDEQIATEPQTYTFNGTSSVASDRRLYKVFNTTIAIRNRI</sequence>
<comment type="caution">
    <text evidence="2">The sequence shown here is derived from an EMBL/GenBank/DDBJ whole genome shotgun (WGS) entry which is preliminary data.</text>
</comment>
<keyword evidence="1" id="KW-0812">Transmembrane</keyword>
<dbReference type="NCBIfam" id="TIGR02532">
    <property type="entry name" value="IV_pilin_GFxxxE"/>
    <property type="match status" value="1"/>
</dbReference>
<dbReference type="GO" id="GO:0043683">
    <property type="term" value="P:type IV pilus assembly"/>
    <property type="evidence" value="ECO:0007669"/>
    <property type="project" value="InterPro"/>
</dbReference>
<keyword evidence="1" id="KW-0472">Membrane</keyword>
<gene>
    <name evidence="2" type="primary">pilW</name>
    <name evidence="2" type="ORF">NMK_0037</name>
</gene>
<dbReference type="InterPro" id="IPR032092">
    <property type="entry name" value="PilW"/>
</dbReference>
<dbReference type="AlphaFoldDB" id="A0A2R5F186"/>
<accession>A0A2R5F186</accession>
<name>A0A2R5F186_9PROT</name>
<protein>
    <submittedName>
        <fullName evidence="2">Type IV pilus assembly protein PilW</fullName>
    </submittedName>
</protein>
<dbReference type="Proteomes" id="UP000245081">
    <property type="component" value="Unassembled WGS sequence"/>
</dbReference>
<keyword evidence="3" id="KW-1185">Reference proteome</keyword>
<dbReference type="InterPro" id="IPR012902">
    <property type="entry name" value="N_methyl_site"/>
</dbReference>
<keyword evidence="1" id="KW-1133">Transmembrane helix</keyword>
<dbReference type="EMBL" id="BDOQ01000001">
    <property type="protein sequence ID" value="GBG12506.1"/>
    <property type="molecule type" value="Genomic_DNA"/>
</dbReference>
<evidence type="ECO:0000256" key="1">
    <source>
        <dbReference type="SAM" id="Phobius"/>
    </source>
</evidence>
<dbReference type="PROSITE" id="PS00409">
    <property type="entry name" value="PROKAR_NTER_METHYL"/>
    <property type="match status" value="1"/>
</dbReference>
<dbReference type="Pfam" id="PF16074">
    <property type="entry name" value="PilW"/>
    <property type="match status" value="1"/>
</dbReference>